<dbReference type="PANTHER" id="PTHR30146">
    <property type="entry name" value="LACI-RELATED TRANSCRIPTIONAL REPRESSOR"/>
    <property type="match status" value="1"/>
</dbReference>
<evidence type="ECO:0000256" key="3">
    <source>
        <dbReference type="ARBA" id="ARBA00023163"/>
    </source>
</evidence>
<dbReference type="GO" id="GO:0003700">
    <property type="term" value="F:DNA-binding transcription factor activity"/>
    <property type="evidence" value="ECO:0007669"/>
    <property type="project" value="TreeGrafter"/>
</dbReference>
<name>A0A7W7S0L0_9ACTN</name>
<accession>A0A7W7S0L0</accession>
<keyword evidence="1" id="KW-0805">Transcription regulation</keyword>
<dbReference type="Pfam" id="PF13377">
    <property type="entry name" value="Peripla_BP_3"/>
    <property type="match status" value="1"/>
</dbReference>
<dbReference type="InterPro" id="IPR028082">
    <property type="entry name" value="Peripla_BP_I"/>
</dbReference>
<keyword evidence="6" id="KW-1185">Reference proteome</keyword>
<dbReference type="Gene3D" id="3.40.50.2300">
    <property type="match status" value="1"/>
</dbReference>
<organism evidence="5 6">
    <name type="scientific">Streptosporangium album</name>
    <dbReference type="NCBI Taxonomy" id="47479"/>
    <lineage>
        <taxon>Bacteria</taxon>
        <taxon>Bacillati</taxon>
        <taxon>Actinomycetota</taxon>
        <taxon>Actinomycetes</taxon>
        <taxon>Streptosporangiales</taxon>
        <taxon>Streptosporangiaceae</taxon>
        <taxon>Streptosporangium</taxon>
    </lineage>
</organism>
<evidence type="ECO:0000313" key="5">
    <source>
        <dbReference type="EMBL" id="MBB4941706.1"/>
    </source>
</evidence>
<evidence type="ECO:0000259" key="4">
    <source>
        <dbReference type="Pfam" id="PF13377"/>
    </source>
</evidence>
<dbReference type="AlphaFoldDB" id="A0A7W7S0L0"/>
<dbReference type="InterPro" id="IPR046335">
    <property type="entry name" value="LacI/GalR-like_sensor"/>
</dbReference>
<feature type="domain" description="Transcriptional regulator LacI/GalR-like sensor" evidence="4">
    <location>
        <begin position="47"/>
        <end position="190"/>
    </location>
</feature>
<keyword evidence="2 5" id="KW-0238">DNA-binding</keyword>
<dbReference type="Proteomes" id="UP000534286">
    <property type="component" value="Unassembled WGS sequence"/>
</dbReference>
<dbReference type="EMBL" id="JACHJU010000002">
    <property type="protein sequence ID" value="MBB4941706.1"/>
    <property type="molecule type" value="Genomic_DNA"/>
</dbReference>
<comment type="caution">
    <text evidence="5">The sequence shown here is derived from an EMBL/GenBank/DDBJ whole genome shotgun (WGS) entry which is preliminary data.</text>
</comment>
<proteinExistence type="predicted"/>
<keyword evidence="3" id="KW-0804">Transcription</keyword>
<dbReference type="PANTHER" id="PTHR30146:SF153">
    <property type="entry name" value="LACTOSE OPERON REPRESSOR"/>
    <property type="match status" value="1"/>
</dbReference>
<reference evidence="5 6" key="1">
    <citation type="submission" date="2020-08" db="EMBL/GenBank/DDBJ databases">
        <title>Sequencing the genomes of 1000 actinobacteria strains.</title>
        <authorList>
            <person name="Klenk H.-P."/>
        </authorList>
    </citation>
    <scope>NUCLEOTIDE SEQUENCE [LARGE SCALE GENOMIC DNA]</scope>
    <source>
        <strain evidence="5 6">DSM 43023</strain>
    </source>
</reference>
<dbReference type="GO" id="GO:0000976">
    <property type="term" value="F:transcription cis-regulatory region binding"/>
    <property type="evidence" value="ECO:0007669"/>
    <property type="project" value="TreeGrafter"/>
</dbReference>
<dbReference type="RefSeq" id="WP_312882751.1">
    <property type="nucleotide sequence ID" value="NZ_BAABEK010000134.1"/>
</dbReference>
<evidence type="ECO:0000313" key="6">
    <source>
        <dbReference type="Proteomes" id="UP000534286"/>
    </source>
</evidence>
<dbReference type="SUPFAM" id="SSF53822">
    <property type="entry name" value="Periplasmic binding protein-like I"/>
    <property type="match status" value="1"/>
</dbReference>
<protein>
    <submittedName>
        <fullName evidence="5">DNA-binding LacI/PurR family transcriptional regulator</fullName>
    </submittedName>
</protein>
<gene>
    <name evidence="5" type="ORF">FHR32_006083</name>
</gene>
<sequence>MRLEVLLAAGVPVVSDRRALAEAGSGAREIGRWVDFDYDGAARQVLDHLEDAGAERIAVVTATACFHQKSVGVYPDWCAERGREPRIVCLPSPGVQQTPDAVKELLAAQVPPDALVTLVEVSPPLLLDTIRRLGRSVPDDLLLVCATEDPAASYTDPPISTLGFLPGETAQAAVELLVDRIEGREGDHGRLFSADLHLHVFGLFWPAARATAGGVPPSPLGDA</sequence>
<evidence type="ECO:0000256" key="1">
    <source>
        <dbReference type="ARBA" id="ARBA00023015"/>
    </source>
</evidence>
<evidence type="ECO:0000256" key="2">
    <source>
        <dbReference type="ARBA" id="ARBA00023125"/>
    </source>
</evidence>